<organism evidence="1 2">
    <name type="scientific">Pseudonocardia cypriaca</name>
    <dbReference type="NCBI Taxonomy" id="882449"/>
    <lineage>
        <taxon>Bacteria</taxon>
        <taxon>Bacillati</taxon>
        <taxon>Actinomycetota</taxon>
        <taxon>Actinomycetes</taxon>
        <taxon>Pseudonocardiales</taxon>
        <taxon>Pseudonocardiaceae</taxon>
        <taxon>Pseudonocardia</taxon>
    </lineage>
</organism>
<reference evidence="1 2" key="1">
    <citation type="submission" date="2019-06" db="EMBL/GenBank/DDBJ databases">
        <title>Sequencing the genomes of 1000 actinobacteria strains.</title>
        <authorList>
            <person name="Klenk H.-P."/>
        </authorList>
    </citation>
    <scope>NUCLEOTIDE SEQUENCE [LARGE SCALE GENOMIC DNA]</scope>
    <source>
        <strain evidence="1 2">DSM 45511</strain>
    </source>
</reference>
<sequence>MTNTQLPTEAQRFILVCSACHELAAMKPPREWTPAWGSPPPHSHWDGEPLCAVMTRTGYRSAEPMLVET</sequence>
<evidence type="ECO:0000313" key="1">
    <source>
        <dbReference type="EMBL" id="TQM46144.1"/>
    </source>
</evidence>
<name>A0A543GJE0_9PSEU</name>
<comment type="caution">
    <text evidence="1">The sequence shown here is derived from an EMBL/GenBank/DDBJ whole genome shotgun (WGS) entry which is preliminary data.</text>
</comment>
<dbReference type="Proteomes" id="UP000319818">
    <property type="component" value="Unassembled WGS sequence"/>
</dbReference>
<proteinExistence type="predicted"/>
<protein>
    <submittedName>
        <fullName evidence="1">Uncharacterized protein</fullName>
    </submittedName>
</protein>
<keyword evidence="2" id="KW-1185">Reference proteome</keyword>
<dbReference type="AlphaFoldDB" id="A0A543GJE0"/>
<dbReference type="EMBL" id="VFPH01000001">
    <property type="protein sequence ID" value="TQM46144.1"/>
    <property type="molecule type" value="Genomic_DNA"/>
</dbReference>
<gene>
    <name evidence="1" type="ORF">FB388_3550</name>
</gene>
<evidence type="ECO:0000313" key="2">
    <source>
        <dbReference type="Proteomes" id="UP000319818"/>
    </source>
</evidence>
<accession>A0A543GJE0</accession>